<organism evidence="1 2">
    <name type="scientific">Pseudohongiella acticola</name>
    <dbReference type="NCBI Taxonomy" id="1524254"/>
    <lineage>
        <taxon>Bacteria</taxon>
        <taxon>Pseudomonadati</taxon>
        <taxon>Pseudomonadota</taxon>
        <taxon>Gammaproteobacteria</taxon>
        <taxon>Pseudomonadales</taxon>
        <taxon>Pseudohongiellaceae</taxon>
        <taxon>Pseudohongiella</taxon>
    </lineage>
</organism>
<name>A0A1E8CGA4_9GAMM</name>
<evidence type="ECO:0000313" key="2">
    <source>
        <dbReference type="Proteomes" id="UP000175669"/>
    </source>
</evidence>
<sequence>MNQTALDFTSGQSRRDAGMNAALDNADFDSKGWSDKALGFVRSFPSAQFQTEDVRQYATNHGLPVPPSARAWGAVITRAARLGIIRRVGYRPVSNANAHCTPAAVWERV</sequence>
<dbReference type="AlphaFoldDB" id="A0A1E8CGA4"/>
<dbReference type="EMBL" id="MASR01000002">
    <property type="protein sequence ID" value="OFE11416.1"/>
    <property type="molecule type" value="Genomic_DNA"/>
</dbReference>
<protein>
    <submittedName>
        <fullName evidence="1">Uncharacterized protein</fullName>
    </submittedName>
</protein>
<dbReference type="STRING" id="1524254.PHACT_12735"/>
<reference evidence="2" key="1">
    <citation type="submission" date="2016-07" db="EMBL/GenBank/DDBJ databases">
        <authorList>
            <person name="Florea S."/>
            <person name="Webb J.S."/>
            <person name="Jaromczyk J."/>
            <person name="Schardl C.L."/>
        </authorList>
    </citation>
    <scope>NUCLEOTIDE SEQUENCE [LARGE SCALE GENOMIC DNA]</scope>
    <source>
        <strain evidence="2">KCTC 42131</strain>
    </source>
</reference>
<comment type="caution">
    <text evidence="1">The sequence shown here is derived from an EMBL/GenBank/DDBJ whole genome shotgun (WGS) entry which is preliminary data.</text>
</comment>
<dbReference type="RefSeq" id="WP_070118645.1">
    <property type="nucleotide sequence ID" value="NZ_MASR01000002.1"/>
</dbReference>
<proteinExistence type="predicted"/>
<dbReference type="Proteomes" id="UP000175669">
    <property type="component" value="Unassembled WGS sequence"/>
</dbReference>
<gene>
    <name evidence="1" type="ORF">PHACT_12735</name>
</gene>
<evidence type="ECO:0000313" key="1">
    <source>
        <dbReference type="EMBL" id="OFE11416.1"/>
    </source>
</evidence>
<keyword evidence="2" id="KW-1185">Reference proteome</keyword>
<accession>A0A1E8CGA4</accession>